<evidence type="ECO:0000313" key="4">
    <source>
        <dbReference type="Proteomes" id="UP000391834"/>
    </source>
</evidence>
<evidence type="ECO:0000259" key="1">
    <source>
        <dbReference type="Pfam" id="PF09836"/>
    </source>
</evidence>
<evidence type="ECO:0000259" key="2">
    <source>
        <dbReference type="Pfam" id="PF22106"/>
    </source>
</evidence>
<feature type="domain" description="NGO1945-like C-terminal" evidence="2">
    <location>
        <begin position="155"/>
        <end position="240"/>
    </location>
</feature>
<proteinExistence type="predicted"/>
<feature type="domain" description="Putative DNA-binding" evidence="1">
    <location>
        <begin position="9"/>
        <end position="94"/>
    </location>
</feature>
<reference evidence="3 4" key="1">
    <citation type="submission" date="2019-10" db="EMBL/GenBank/DDBJ databases">
        <title>Prolixibacter strains distinguished by the presence of nitrate reductase genes were adept at nitrate-dependent anaerobic corrosion of metallic iron and carbon steel.</title>
        <authorList>
            <person name="Iino T."/>
            <person name="Shono N."/>
            <person name="Ito K."/>
            <person name="Nakamura R."/>
            <person name="Sueoka K."/>
            <person name="Harayama S."/>
            <person name="Ohkuma M."/>
        </authorList>
    </citation>
    <scope>NUCLEOTIDE SEQUENCE [LARGE SCALE GENOMIC DNA]</scope>
    <source>
        <strain evidence="3 4">JCM 13498</strain>
    </source>
</reference>
<dbReference type="Gene3D" id="1.10.150.690">
    <property type="entry name" value="DUF2063"/>
    <property type="match status" value="1"/>
</dbReference>
<dbReference type="Pfam" id="PF09836">
    <property type="entry name" value="DUF2063"/>
    <property type="match status" value="1"/>
</dbReference>
<comment type="caution">
    <text evidence="3">The sequence shown here is derived from an EMBL/GenBank/DDBJ whole genome shotgun (WGS) entry which is preliminary data.</text>
</comment>
<sequence length="256" mass="29885">MSVKTETYQYQNRLADYCRSGKLNGALPLSREEALPQYRRLVFNVVKNTLEQAFPITQQVLTNEQWDELLFRFFLEHDCQTPQVWKLPAELCSYVIENQISEEIELPWLDELLWFEWLEIEVHTMPDIDAGPVSDEGSLLNDIPVLNPEYRLEKLSYPFHLFPVKEAAEKRGEYFVLLYREPESGKVHFMALAAIHAYFIEQLSAGEQTIEELIRDTAEKISSVLPESLLQQAMPFFEELLKNRVILGFRPNENAN</sequence>
<dbReference type="Pfam" id="PF22106">
    <property type="entry name" value="NGO1945_C"/>
    <property type="match status" value="1"/>
</dbReference>
<dbReference type="Proteomes" id="UP000391834">
    <property type="component" value="Unassembled WGS sequence"/>
</dbReference>
<dbReference type="EMBL" id="BLAX01000001">
    <property type="protein sequence ID" value="GET33106.1"/>
    <property type="molecule type" value="Genomic_DNA"/>
</dbReference>
<dbReference type="AlphaFoldDB" id="A0A5M4AZP5"/>
<organism evidence="3 4">
    <name type="scientific">Prolixibacter bellariivorans</name>
    <dbReference type="NCBI Taxonomy" id="314319"/>
    <lineage>
        <taxon>Bacteria</taxon>
        <taxon>Pseudomonadati</taxon>
        <taxon>Bacteroidota</taxon>
        <taxon>Bacteroidia</taxon>
        <taxon>Marinilabiliales</taxon>
        <taxon>Prolixibacteraceae</taxon>
        <taxon>Prolixibacter</taxon>
    </lineage>
</organism>
<dbReference type="InterPro" id="IPR054098">
    <property type="entry name" value="NGO1945-like_C"/>
</dbReference>
<evidence type="ECO:0000313" key="3">
    <source>
        <dbReference type="EMBL" id="GET33106.1"/>
    </source>
</evidence>
<dbReference type="OrthoDB" id="4146344at2"/>
<gene>
    <name evidence="3" type="ORF">PbJCM13498_19690</name>
</gene>
<dbReference type="RefSeq" id="WP_025862974.1">
    <property type="nucleotide sequence ID" value="NZ_BLAX01000001.1"/>
</dbReference>
<name>A0A5M4AZP5_9BACT</name>
<keyword evidence="4" id="KW-1185">Reference proteome</keyword>
<dbReference type="InterPro" id="IPR018640">
    <property type="entry name" value="DUF2063"/>
</dbReference>
<accession>A0A5M4AZP5</accession>
<protein>
    <submittedName>
        <fullName evidence="3">Uncharacterized protein</fullName>
    </submittedName>
</protein>
<dbReference type="InterPro" id="IPR044922">
    <property type="entry name" value="DUF2063_N_sf"/>
</dbReference>